<comment type="caution">
    <text evidence="2">The sequence shown here is derived from an EMBL/GenBank/DDBJ whole genome shotgun (WGS) entry which is preliminary data.</text>
</comment>
<evidence type="ECO:0000313" key="2">
    <source>
        <dbReference type="EMBL" id="CAK9178999.1"/>
    </source>
</evidence>
<gene>
    <name evidence="2" type="ORF">ILEXP_LOCUS48932</name>
</gene>
<keyword evidence="3" id="KW-1185">Reference proteome</keyword>
<organism evidence="2 3">
    <name type="scientific">Ilex paraguariensis</name>
    <name type="common">yerba mate</name>
    <dbReference type="NCBI Taxonomy" id="185542"/>
    <lineage>
        <taxon>Eukaryota</taxon>
        <taxon>Viridiplantae</taxon>
        <taxon>Streptophyta</taxon>
        <taxon>Embryophyta</taxon>
        <taxon>Tracheophyta</taxon>
        <taxon>Spermatophyta</taxon>
        <taxon>Magnoliopsida</taxon>
        <taxon>eudicotyledons</taxon>
        <taxon>Gunneridae</taxon>
        <taxon>Pentapetalae</taxon>
        <taxon>asterids</taxon>
        <taxon>campanulids</taxon>
        <taxon>Aquifoliales</taxon>
        <taxon>Aquifoliaceae</taxon>
        <taxon>Ilex</taxon>
    </lineage>
</organism>
<keyword evidence="1" id="KW-1133">Transmembrane helix</keyword>
<dbReference type="EMBL" id="CAUOFW020007380">
    <property type="protein sequence ID" value="CAK9178999.1"/>
    <property type="molecule type" value="Genomic_DNA"/>
</dbReference>
<dbReference type="AlphaFoldDB" id="A0ABC8UB42"/>
<reference evidence="2 3" key="1">
    <citation type="submission" date="2024-02" db="EMBL/GenBank/DDBJ databases">
        <authorList>
            <person name="Vignale AGUSTIN F."/>
            <person name="Sosa J E."/>
            <person name="Modenutti C."/>
        </authorList>
    </citation>
    <scope>NUCLEOTIDE SEQUENCE [LARGE SCALE GENOMIC DNA]</scope>
</reference>
<feature type="transmembrane region" description="Helical" evidence="1">
    <location>
        <begin position="17"/>
        <end position="39"/>
    </location>
</feature>
<dbReference type="Proteomes" id="UP001642360">
    <property type="component" value="Unassembled WGS sequence"/>
</dbReference>
<keyword evidence="1" id="KW-0812">Transmembrane</keyword>
<accession>A0ABC8UB42</accession>
<sequence>MEYTNLWSLVGAHSGSWSLLVVGGGSWLLVVAPDAFGLLDLRLTSTTSSCFAEDSVSMPGKAAAIFRNSACKDYLSTNARQFFSFKRQLFKLEELIMVGFDRAGARSYGSCGLGSRDIHTHTDVCMVGELSMQVESDYTPEVSMEGGVDQNGDYGENAVATASSPMVVMHGGGMPWQQS</sequence>
<evidence type="ECO:0000256" key="1">
    <source>
        <dbReference type="SAM" id="Phobius"/>
    </source>
</evidence>
<keyword evidence="1" id="KW-0472">Membrane</keyword>
<protein>
    <submittedName>
        <fullName evidence="2">Uncharacterized protein</fullName>
    </submittedName>
</protein>
<name>A0ABC8UB42_9AQUA</name>
<proteinExistence type="predicted"/>
<evidence type="ECO:0000313" key="3">
    <source>
        <dbReference type="Proteomes" id="UP001642360"/>
    </source>
</evidence>